<proteinExistence type="predicted"/>
<sequence>MTNHSESLPTLYLGFMRLKEDVIDVATNLVAMGLRINHRRRFHQLFLQVLENLYLSPPVDDAPACQMLPDQLRKKPAAIRA</sequence>
<reference evidence="1 2" key="1">
    <citation type="submission" date="2017-01" db="EMBL/GenBank/DDBJ databases">
        <title>Whole-Genome Shotgun Sequencing of Two beta-Proteobacterial Species in Search of the Bulgecin Biosynthetic Cluster.</title>
        <authorList>
            <person name="Horsman M.E."/>
            <person name="Marous D.R."/>
            <person name="Li R."/>
            <person name="Oliver R.A."/>
            <person name="Byun B."/>
            <person name="Emrich S.J."/>
            <person name="Boggess B."/>
            <person name="Townsend C.A."/>
            <person name="Mobashery S."/>
        </authorList>
    </citation>
    <scope>NUCLEOTIDE SEQUENCE [LARGE SCALE GENOMIC DNA]</scope>
    <source>
        <strain evidence="1 2">ATCC 31363</strain>
    </source>
</reference>
<accession>A0A2A4F8L0</accession>
<dbReference type="AlphaFoldDB" id="A0A2A4F8L0"/>
<evidence type="ECO:0000313" key="1">
    <source>
        <dbReference type="EMBL" id="PCE28924.1"/>
    </source>
</evidence>
<comment type="caution">
    <text evidence="1">The sequence shown here is derived from an EMBL/GenBank/DDBJ whole genome shotgun (WGS) entry which is preliminary data.</text>
</comment>
<name>A0A2A4F8L0_9BURK</name>
<organism evidence="1 2">
    <name type="scientific">Paraburkholderia acidicola</name>
    <dbReference type="NCBI Taxonomy" id="1912599"/>
    <lineage>
        <taxon>Bacteria</taxon>
        <taxon>Pseudomonadati</taxon>
        <taxon>Pseudomonadota</taxon>
        <taxon>Betaproteobacteria</taxon>
        <taxon>Burkholderiales</taxon>
        <taxon>Burkholderiaceae</taxon>
        <taxon>Paraburkholderia</taxon>
    </lineage>
</organism>
<gene>
    <name evidence="1" type="ORF">BWP39_01635</name>
</gene>
<dbReference type="EMBL" id="MTZV01000001">
    <property type="protein sequence ID" value="PCE28924.1"/>
    <property type="molecule type" value="Genomic_DNA"/>
</dbReference>
<protein>
    <submittedName>
        <fullName evidence="1">Uncharacterized protein</fullName>
    </submittedName>
</protein>
<dbReference type="Proteomes" id="UP000218022">
    <property type="component" value="Unassembled WGS sequence"/>
</dbReference>
<evidence type="ECO:0000313" key="2">
    <source>
        <dbReference type="Proteomes" id="UP000218022"/>
    </source>
</evidence>